<reference evidence="2 3" key="1">
    <citation type="journal article" date="2019" name="Sci. Rep.">
        <title>Orb-weaving spider Araneus ventricosus genome elucidates the spidroin gene catalogue.</title>
        <authorList>
            <person name="Kono N."/>
            <person name="Nakamura H."/>
            <person name="Ohtoshi R."/>
            <person name="Moran D.A.P."/>
            <person name="Shinohara A."/>
            <person name="Yoshida Y."/>
            <person name="Fujiwara M."/>
            <person name="Mori M."/>
            <person name="Tomita M."/>
            <person name="Arakawa K."/>
        </authorList>
    </citation>
    <scope>NUCLEOTIDE SEQUENCE [LARGE SCALE GENOMIC DNA]</scope>
</reference>
<comment type="caution">
    <text evidence="2">The sequence shown here is derived from an EMBL/GenBank/DDBJ whole genome shotgun (WGS) entry which is preliminary data.</text>
</comment>
<organism evidence="2 3">
    <name type="scientific">Araneus ventricosus</name>
    <name type="common">Orbweaver spider</name>
    <name type="synonym">Epeira ventricosa</name>
    <dbReference type="NCBI Taxonomy" id="182803"/>
    <lineage>
        <taxon>Eukaryota</taxon>
        <taxon>Metazoa</taxon>
        <taxon>Ecdysozoa</taxon>
        <taxon>Arthropoda</taxon>
        <taxon>Chelicerata</taxon>
        <taxon>Arachnida</taxon>
        <taxon>Araneae</taxon>
        <taxon>Araneomorphae</taxon>
        <taxon>Entelegynae</taxon>
        <taxon>Araneoidea</taxon>
        <taxon>Araneidae</taxon>
        <taxon>Araneus</taxon>
    </lineage>
</organism>
<keyword evidence="3" id="KW-1185">Reference proteome</keyword>
<dbReference type="EMBL" id="BGPR01097118">
    <property type="protein sequence ID" value="GBM44373.1"/>
    <property type="molecule type" value="Genomic_DNA"/>
</dbReference>
<dbReference type="Proteomes" id="UP000499080">
    <property type="component" value="Unassembled WGS sequence"/>
</dbReference>
<evidence type="ECO:0000313" key="3">
    <source>
        <dbReference type="Proteomes" id="UP000499080"/>
    </source>
</evidence>
<feature type="region of interest" description="Disordered" evidence="1">
    <location>
        <begin position="28"/>
        <end position="104"/>
    </location>
</feature>
<gene>
    <name evidence="2" type="ORF">AVEN_79761_1</name>
</gene>
<feature type="compositionally biased region" description="Basic residues" evidence="1">
    <location>
        <begin position="50"/>
        <end position="64"/>
    </location>
</feature>
<sequence>MEFKYHLPSSQHHVKEAKDSSCITMIETSEQVNSTNKTTKAKPTSERSGRIKKRKLRVKKKHQKVPNSDQFNQPFSFIARNSIAEDNPNSCQKGGTPLQKIYQP</sequence>
<accession>A0A4Y2FSZ3</accession>
<feature type="compositionally biased region" description="Polar residues" evidence="1">
    <location>
        <begin position="65"/>
        <end position="75"/>
    </location>
</feature>
<protein>
    <submittedName>
        <fullName evidence="2">Uncharacterized protein</fullName>
    </submittedName>
</protein>
<proteinExistence type="predicted"/>
<evidence type="ECO:0000256" key="1">
    <source>
        <dbReference type="SAM" id="MobiDB-lite"/>
    </source>
</evidence>
<dbReference type="AlphaFoldDB" id="A0A4Y2FSZ3"/>
<feature type="compositionally biased region" description="Polar residues" evidence="1">
    <location>
        <begin position="28"/>
        <end position="42"/>
    </location>
</feature>
<evidence type="ECO:0000313" key="2">
    <source>
        <dbReference type="EMBL" id="GBM44373.1"/>
    </source>
</evidence>
<name>A0A4Y2FSZ3_ARAVE</name>